<dbReference type="PROSITE" id="PS51257">
    <property type="entry name" value="PROKAR_LIPOPROTEIN"/>
    <property type="match status" value="1"/>
</dbReference>
<name>A0ABW0K2V1_9BACL</name>
<dbReference type="PANTHER" id="PTHR43649:SF12">
    <property type="entry name" value="DIACETYLCHITOBIOSE BINDING PROTEIN DASA"/>
    <property type="match status" value="1"/>
</dbReference>
<keyword evidence="1" id="KW-0732">Signal</keyword>
<dbReference type="CDD" id="cd13585">
    <property type="entry name" value="PBP2_TMBP_like"/>
    <property type="match status" value="1"/>
</dbReference>
<reference evidence="3" key="1">
    <citation type="journal article" date="2019" name="Int. J. Syst. Evol. Microbiol.">
        <title>The Global Catalogue of Microorganisms (GCM) 10K type strain sequencing project: providing services to taxonomists for standard genome sequencing and annotation.</title>
        <authorList>
            <consortium name="The Broad Institute Genomics Platform"/>
            <consortium name="The Broad Institute Genome Sequencing Center for Infectious Disease"/>
            <person name="Wu L."/>
            <person name="Ma J."/>
        </authorList>
    </citation>
    <scope>NUCLEOTIDE SEQUENCE [LARGE SCALE GENOMIC DNA]</scope>
    <source>
        <strain evidence="3">KACC 11904</strain>
    </source>
</reference>
<gene>
    <name evidence="2" type="ORF">ACFPOG_05660</name>
</gene>
<feature type="signal peptide" evidence="1">
    <location>
        <begin position="1"/>
        <end position="21"/>
    </location>
</feature>
<evidence type="ECO:0000313" key="3">
    <source>
        <dbReference type="Proteomes" id="UP001596044"/>
    </source>
</evidence>
<dbReference type="Proteomes" id="UP001596044">
    <property type="component" value="Unassembled WGS sequence"/>
</dbReference>
<dbReference type="Gene3D" id="3.40.190.10">
    <property type="entry name" value="Periplasmic binding protein-like II"/>
    <property type="match status" value="1"/>
</dbReference>
<dbReference type="Pfam" id="PF13416">
    <property type="entry name" value="SBP_bac_8"/>
    <property type="match status" value="1"/>
</dbReference>
<evidence type="ECO:0000313" key="2">
    <source>
        <dbReference type="EMBL" id="MFC5447735.1"/>
    </source>
</evidence>
<keyword evidence="3" id="KW-1185">Reference proteome</keyword>
<dbReference type="InterPro" id="IPR006059">
    <property type="entry name" value="SBP"/>
</dbReference>
<sequence length="427" mass="47677">MKKILTWVLVLVFTLSLVACSSNSSQTASSSGSGEKVELTLAYPGGDEKKDDLEKFLKKFTDKYPNIKVKLIFVPNNSWADYFNKLQTMAAGGNSPDVIRVAIEGIQMFVKSGMALPLDDYMKSDPAALENYDDFHTKLQSAFVIDNKTYGFAWDWNNVVVHFNTDMLKKANLPVPDKNWTKDDFLKYAQAMTTEENGKKTYGFAIPNYYFGASAWLLNNDTNVLNADMTKSTLDDPKAIEVMQFFQDLIYKYKVAPVPNPKTDMINQLMTGQVGMIAAGKWPFGTYEKNNFKSVEVQFVPKFTTQKVIYGDGSFPVLKSTKHPKESYLLSAFLSNPDSQRTMLSADSIPARKSVMNEVLPKSPIKNWSVYSESADIAVAVQAPAEYAGIEAIFNRHMSDILSNQSDAATAMKKAAQEINDLLAQKK</sequence>
<dbReference type="RefSeq" id="WP_270877395.1">
    <property type="nucleotide sequence ID" value="NZ_JAQFVF010000001.1"/>
</dbReference>
<feature type="chain" id="PRO_5045771072" evidence="1">
    <location>
        <begin position="22"/>
        <end position="427"/>
    </location>
</feature>
<protein>
    <submittedName>
        <fullName evidence="2">Sugar ABC transporter substrate-binding protein</fullName>
    </submittedName>
</protein>
<evidence type="ECO:0000256" key="1">
    <source>
        <dbReference type="SAM" id="SignalP"/>
    </source>
</evidence>
<accession>A0ABW0K2V1</accession>
<dbReference type="InterPro" id="IPR050490">
    <property type="entry name" value="Bact_solute-bd_prot1"/>
</dbReference>
<dbReference type="PANTHER" id="PTHR43649">
    <property type="entry name" value="ARABINOSE-BINDING PROTEIN-RELATED"/>
    <property type="match status" value="1"/>
</dbReference>
<dbReference type="SUPFAM" id="SSF53850">
    <property type="entry name" value="Periplasmic binding protein-like II"/>
    <property type="match status" value="1"/>
</dbReference>
<proteinExistence type="predicted"/>
<dbReference type="EMBL" id="JBHSMJ010000009">
    <property type="protein sequence ID" value="MFC5447735.1"/>
    <property type="molecule type" value="Genomic_DNA"/>
</dbReference>
<comment type="caution">
    <text evidence="2">The sequence shown here is derived from an EMBL/GenBank/DDBJ whole genome shotgun (WGS) entry which is preliminary data.</text>
</comment>
<organism evidence="2 3">
    <name type="scientific">Paenibacillus aestuarii</name>
    <dbReference type="NCBI Taxonomy" id="516965"/>
    <lineage>
        <taxon>Bacteria</taxon>
        <taxon>Bacillati</taxon>
        <taxon>Bacillota</taxon>
        <taxon>Bacilli</taxon>
        <taxon>Bacillales</taxon>
        <taxon>Paenibacillaceae</taxon>
        <taxon>Paenibacillus</taxon>
    </lineage>
</organism>